<evidence type="ECO:0000256" key="8">
    <source>
        <dbReference type="SAM" id="MobiDB-lite"/>
    </source>
</evidence>
<accession>A0A1E4T7G5</accession>
<keyword evidence="11" id="KW-1185">Reference proteome</keyword>
<keyword evidence="6" id="KW-0143">Chaperone</keyword>
<dbReference type="SMART" id="SM01082">
    <property type="entry name" value="CHZ"/>
    <property type="match status" value="1"/>
</dbReference>
<feature type="domain" description="Histone chaperone" evidence="9">
    <location>
        <begin position="96"/>
        <end position="133"/>
    </location>
</feature>
<feature type="compositionally biased region" description="Acidic residues" evidence="8">
    <location>
        <begin position="67"/>
        <end position="87"/>
    </location>
</feature>
<sequence>MSESPVASEPTEPVVETTTESPTPKAVEESPAIETEKRKAEEETDLEEPKEKKKKRKHSRRKYDDAPPAEEAEKDSDDDDDDDDKDLDDDKLIVEDDEEDDLLEIDASNIITTGRRTRGKVIDYSKVSEKLGMKATEEDEEEDDGDFAEK</sequence>
<evidence type="ECO:0000256" key="3">
    <source>
        <dbReference type="ARBA" id="ARBA00008057"/>
    </source>
</evidence>
<organism evidence="10 11">
    <name type="scientific">[Candida] arabinofermentans NRRL YB-2248</name>
    <dbReference type="NCBI Taxonomy" id="983967"/>
    <lineage>
        <taxon>Eukaryota</taxon>
        <taxon>Fungi</taxon>
        <taxon>Dikarya</taxon>
        <taxon>Ascomycota</taxon>
        <taxon>Saccharomycotina</taxon>
        <taxon>Pichiomycetes</taxon>
        <taxon>Pichiales</taxon>
        <taxon>Pichiaceae</taxon>
        <taxon>Ogataea</taxon>
        <taxon>Ogataea/Candida clade</taxon>
    </lineage>
</organism>
<dbReference type="GO" id="GO:0005634">
    <property type="term" value="C:nucleus"/>
    <property type="evidence" value="ECO:0007669"/>
    <property type="project" value="UniProtKB-SubCell"/>
</dbReference>
<name>A0A1E4T7G5_9ASCO</name>
<dbReference type="InterPro" id="IPR019098">
    <property type="entry name" value="Histone_chaperone_domain_CHZ"/>
</dbReference>
<keyword evidence="7" id="KW-0539">Nucleus</keyword>
<comment type="similarity">
    <text evidence="3">Belongs to the CHZ1 family.</text>
</comment>
<evidence type="ECO:0000256" key="6">
    <source>
        <dbReference type="ARBA" id="ARBA00023186"/>
    </source>
</evidence>
<dbReference type="Proteomes" id="UP000094801">
    <property type="component" value="Unassembled WGS sequence"/>
</dbReference>
<dbReference type="AlphaFoldDB" id="A0A1E4T7G5"/>
<evidence type="ECO:0000256" key="2">
    <source>
        <dbReference type="ARBA" id="ARBA00004123"/>
    </source>
</evidence>
<evidence type="ECO:0000313" key="10">
    <source>
        <dbReference type="EMBL" id="ODV87598.1"/>
    </source>
</evidence>
<feature type="compositionally biased region" description="Basic and acidic residues" evidence="8">
    <location>
        <begin position="34"/>
        <end position="51"/>
    </location>
</feature>
<feature type="compositionally biased region" description="Low complexity" evidence="8">
    <location>
        <begin position="1"/>
        <end position="24"/>
    </location>
</feature>
<evidence type="ECO:0000256" key="5">
    <source>
        <dbReference type="ARBA" id="ARBA00019831"/>
    </source>
</evidence>
<dbReference type="Pfam" id="PF09649">
    <property type="entry name" value="CHZ"/>
    <property type="match status" value="1"/>
</dbReference>
<gene>
    <name evidence="10" type="ORF">CANARDRAFT_21544</name>
</gene>
<evidence type="ECO:0000259" key="9">
    <source>
        <dbReference type="SMART" id="SM01082"/>
    </source>
</evidence>
<proteinExistence type="inferred from homology"/>
<dbReference type="EMBL" id="KV453848">
    <property type="protein sequence ID" value="ODV87598.1"/>
    <property type="molecule type" value="Genomic_DNA"/>
</dbReference>
<evidence type="ECO:0000313" key="11">
    <source>
        <dbReference type="Proteomes" id="UP000094801"/>
    </source>
</evidence>
<evidence type="ECO:0000256" key="1">
    <source>
        <dbReference type="ARBA" id="ARBA00002212"/>
    </source>
</evidence>
<reference evidence="11" key="1">
    <citation type="submission" date="2016-04" db="EMBL/GenBank/DDBJ databases">
        <title>Comparative genomics of biotechnologically important yeasts.</title>
        <authorList>
            <consortium name="DOE Joint Genome Institute"/>
            <person name="Riley R."/>
            <person name="Haridas S."/>
            <person name="Wolfe K.H."/>
            <person name="Lopes M.R."/>
            <person name="Hittinger C.T."/>
            <person name="Goker M."/>
            <person name="Salamov A."/>
            <person name="Wisecaver J."/>
            <person name="Long T.M."/>
            <person name="Aerts A.L."/>
            <person name="Barry K."/>
            <person name="Choi C."/>
            <person name="Clum A."/>
            <person name="Coughlan A.Y."/>
            <person name="Deshpande S."/>
            <person name="Douglass A.P."/>
            <person name="Hanson S.J."/>
            <person name="Klenk H.-P."/>
            <person name="Labutti K."/>
            <person name="Lapidus A."/>
            <person name="Lindquist E."/>
            <person name="Lipzen A."/>
            <person name="Meier-Kolthoff J.P."/>
            <person name="Ohm R.A."/>
            <person name="Otillar R.P."/>
            <person name="Pangilinan J."/>
            <person name="Peng Y."/>
            <person name="Rokas A."/>
            <person name="Rosa C.A."/>
            <person name="Scheuner C."/>
            <person name="Sibirny A.A."/>
            <person name="Slot J.C."/>
            <person name="Stielow J.B."/>
            <person name="Sun H."/>
            <person name="Kurtzman C.P."/>
            <person name="Blackwell M."/>
            <person name="Grigoriev I.V."/>
            <person name="Jeffries T.W."/>
        </authorList>
    </citation>
    <scope>NUCLEOTIDE SEQUENCE [LARGE SCALE GENOMIC DNA]</scope>
    <source>
        <strain evidence="11">NRRL YB-2248</strain>
    </source>
</reference>
<dbReference type="STRING" id="983967.A0A1E4T7G5"/>
<feature type="region of interest" description="Disordered" evidence="8">
    <location>
        <begin position="1"/>
        <end position="100"/>
    </location>
</feature>
<evidence type="ECO:0000256" key="4">
    <source>
        <dbReference type="ARBA" id="ARBA00018732"/>
    </source>
</evidence>
<protein>
    <recommendedName>
        <fullName evidence="5">Histone H2A.Z-specific chaperone CHZ1</fullName>
    </recommendedName>
    <alternativeName>
        <fullName evidence="4">Histone H2A.Z-specific chaperone chz1</fullName>
    </alternativeName>
</protein>
<comment type="function">
    <text evidence="1">Forms a chaperone-bound H2A.Z-H2B complex that acts as a source for SWR1 complex-dependent H2A to H2A.Z histone replacement in chromatin.</text>
</comment>
<evidence type="ECO:0000256" key="7">
    <source>
        <dbReference type="ARBA" id="ARBA00023242"/>
    </source>
</evidence>
<feature type="compositionally biased region" description="Basic residues" evidence="8">
    <location>
        <begin position="52"/>
        <end position="61"/>
    </location>
</feature>
<comment type="subcellular location">
    <subcellularLocation>
        <location evidence="2">Nucleus</location>
    </subcellularLocation>
</comment>